<feature type="region of interest" description="Disordered" evidence="1">
    <location>
        <begin position="1"/>
        <end position="20"/>
    </location>
</feature>
<feature type="region of interest" description="Disordered" evidence="1">
    <location>
        <begin position="296"/>
        <end position="321"/>
    </location>
</feature>
<feature type="region of interest" description="Disordered" evidence="1">
    <location>
        <begin position="98"/>
        <end position="142"/>
    </location>
</feature>
<feature type="compositionally biased region" description="Polar residues" evidence="1">
    <location>
        <begin position="1"/>
        <end position="13"/>
    </location>
</feature>
<evidence type="ECO:0000313" key="2">
    <source>
        <dbReference type="EMBL" id="KAF3599812.1"/>
    </source>
</evidence>
<evidence type="ECO:0000313" key="3">
    <source>
        <dbReference type="Proteomes" id="UP000712600"/>
    </source>
</evidence>
<dbReference type="AlphaFoldDB" id="A0A8S9SD79"/>
<feature type="region of interest" description="Disordered" evidence="1">
    <location>
        <begin position="430"/>
        <end position="458"/>
    </location>
</feature>
<feature type="compositionally biased region" description="Polar residues" evidence="1">
    <location>
        <begin position="114"/>
        <end position="127"/>
    </location>
</feature>
<comment type="caution">
    <text evidence="2">The sequence shown here is derived from an EMBL/GenBank/DDBJ whole genome shotgun (WGS) entry which is preliminary data.</text>
</comment>
<protein>
    <submittedName>
        <fullName evidence="2">Uncharacterized protein</fullName>
    </submittedName>
</protein>
<sequence>MTNLPSIDTQPQQRCRKRASTDTAYYKSVDTDFNRVRDGDYSIGSWGDEHHHESFAVKTVTYTPVADKLQDSFTDEELLNMQKCDDTDQIQAEAAWERTRSIDTRHQKSIDKLPQQSIDTNNTTSIDNHPIPKTTVSGKDKLDNQYLTPGEFGIFRDPNGYTKAIDGRTLHVSREDIADILQTANVADNLFMHQRSNQEQKTTKEKFYWEEKDEYGVYKDDREFARDLDGHTIPVYTKDIRRLLEITPRDEPAYICLPEHASSFTQTKLVPTKDEINEMFYGEIKQDIARIQNATDVARPPSIDSRQSPSIDSRQSPSIDRHHHASINNCLAASIDTNPPRPHTMKSQPDFHTRKEVDQLVEGIYRALETTEERLDGKYDDIHFQMDLTISALTSKVEAIQGDLVEIQSYIARRPEASISIDRRKNKSIDTNHSTSIDSDTNRGRLVPNTTSDMSNTHYHGKEISADTYAVLTRHQFNLESLGDRLKTIENTTAAMKDKCHRGDEEVRDFTDSTKDTKVDQPVNYPLLLRLF</sequence>
<feature type="compositionally biased region" description="Polar residues" evidence="1">
    <location>
        <begin position="304"/>
        <end position="318"/>
    </location>
</feature>
<dbReference type="Proteomes" id="UP000712600">
    <property type="component" value="Unassembled WGS sequence"/>
</dbReference>
<organism evidence="2 3">
    <name type="scientific">Brassica cretica</name>
    <name type="common">Mustard</name>
    <dbReference type="NCBI Taxonomy" id="69181"/>
    <lineage>
        <taxon>Eukaryota</taxon>
        <taxon>Viridiplantae</taxon>
        <taxon>Streptophyta</taxon>
        <taxon>Embryophyta</taxon>
        <taxon>Tracheophyta</taxon>
        <taxon>Spermatophyta</taxon>
        <taxon>Magnoliopsida</taxon>
        <taxon>eudicotyledons</taxon>
        <taxon>Gunneridae</taxon>
        <taxon>Pentapetalae</taxon>
        <taxon>rosids</taxon>
        <taxon>malvids</taxon>
        <taxon>Brassicales</taxon>
        <taxon>Brassicaceae</taxon>
        <taxon>Brassiceae</taxon>
        <taxon>Brassica</taxon>
    </lineage>
</organism>
<proteinExistence type="predicted"/>
<accession>A0A8S9SD79</accession>
<gene>
    <name evidence="2" type="ORF">F2Q69_00035917</name>
</gene>
<feature type="compositionally biased region" description="Basic and acidic residues" evidence="1">
    <location>
        <begin position="98"/>
        <end position="111"/>
    </location>
</feature>
<dbReference type="EMBL" id="QGKX02000004">
    <property type="protein sequence ID" value="KAF3599812.1"/>
    <property type="molecule type" value="Genomic_DNA"/>
</dbReference>
<reference evidence="2" key="1">
    <citation type="submission" date="2019-12" db="EMBL/GenBank/DDBJ databases">
        <title>Genome sequencing and annotation of Brassica cretica.</title>
        <authorList>
            <person name="Studholme D.J."/>
            <person name="Sarris P."/>
        </authorList>
    </citation>
    <scope>NUCLEOTIDE SEQUENCE</scope>
    <source>
        <strain evidence="2">PFS-109/04</strain>
        <tissue evidence="2">Leaf</tissue>
    </source>
</reference>
<feature type="compositionally biased region" description="Polar residues" evidence="1">
    <location>
        <begin position="448"/>
        <end position="458"/>
    </location>
</feature>
<evidence type="ECO:0000256" key="1">
    <source>
        <dbReference type="SAM" id="MobiDB-lite"/>
    </source>
</evidence>
<name>A0A8S9SD79_BRACR</name>